<keyword evidence="7" id="KW-1185">Reference proteome</keyword>
<proteinExistence type="inferred from homology"/>
<dbReference type="PANTHER" id="PTHR43531">
    <property type="entry name" value="PROTEIN ICFG"/>
    <property type="match status" value="1"/>
</dbReference>
<evidence type="ECO:0000256" key="4">
    <source>
        <dbReference type="SAM" id="Phobius"/>
    </source>
</evidence>
<dbReference type="Gene3D" id="1.10.287.950">
    <property type="entry name" value="Methyl-accepting chemotaxis protein"/>
    <property type="match status" value="1"/>
</dbReference>
<comment type="similarity">
    <text evidence="2">Belongs to the methyl-accepting chemotaxis (MCP) protein family.</text>
</comment>
<evidence type="ECO:0000313" key="7">
    <source>
        <dbReference type="Proteomes" id="UP001057498"/>
    </source>
</evidence>
<dbReference type="PROSITE" id="PS50111">
    <property type="entry name" value="CHEMOTAXIS_TRANSDUC_2"/>
    <property type="match status" value="1"/>
</dbReference>
<keyword evidence="3" id="KW-0807">Transducer</keyword>
<dbReference type="RefSeq" id="WP_251971019.1">
    <property type="nucleotide sequence ID" value="NZ_AP025730.1"/>
</dbReference>
<dbReference type="Pfam" id="PF00015">
    <property type="entry name" value="MCPsignal"/>
    <property type="match status" value="1"/>
</dbReference>
<evidence type="ECO:0000256" key="2">
    <source>
        <dbReference type="ARBA" id="ARBA00029447"/>
    </source>
</evidence>
<keyword evidence="4" id="KW-0472">Membrane</keyword>
<accession>A0ABN6PXA4</accession>
<keyword evidence="4" id="KW-1133">Transmembrane helix</keyword>
<gene>
    <name evidence="6" type="ORF">CATMQ487_48300</name>
</gene>
<dbReference type="SMART" id="SM00283">
    <property type="entry name" value="MA"/>
    <property type="match status" value="1"/>
</dbReference>
<dbReference type="EMBL" id="AP025730">
    <property type="protein sequence ID" value="BDI07860.1"/>
    <property type="molecule type" value="Genomic_DNA"/>
</dbReference>
<keyword evidence="4" id="KW-0812">Transmembrane</keyword>
<keyword evidence="1" id="KW-0488">Methylation</keyword>
<dbReference type="SUPFAM" id="SSF58104">
    <property type="entry name" value="Methyl-accepting chemotaxis protein (MCP) signaling domain"/>
    <property type="match status" value="1"/>
</dbReference>
<evidence type="ECO:0000256" key="1">
    <source>
        <dbReference type="ARBA" id="ARBA00022481"/>
    </source>
</evidence>
<reference evidence="6" key="1">
    <citation type="submission" date="2022-04" db="EMBL/GenBank/DDBJ databases">
        <title>Whole genome sequence of Sphaerotilus sp. FB-5.</title>
        <authorList>
            <person name="Takeda M."/>
            <person name="Narihara S."/>
            <person name="Akimoto M."/>
            <person name="Akimoto R."/>
            <person name="Nishiyashiki S."/>
            <person name="Murakami T."/>
        </authorList>
    </citation>
    <scope>NUCLEOTIDE SEQUENCE</scope>
    <source>
        <strain evidence="6">FB-5</strain>
    </source>
</reference>
<dbReference type="Proteomes" id="UP001057498">
    <property type="component" value="Chromosome"/>
</dbReference>
<protein>
    <submittedName>
        <fullName evidence="6">Methyl-accepting chemotaxis citrate transducer</fullName>
    </submittedName>
</protein>
<feature type="domain" description="Methyl-accepting transducer" evidence="5">
    <location>
        <begin position="270"/>
        <end position="499"/>
    </location>
</feature>
<evidence type="ECO:0000313" key="6">
    <source>
        <dbReference type="EMBL" id="BDI07860.1"/>
    </source>
</evidence>
<dbReference type="PANTHER" id="PTHR43531:SF14">
    <property type="entry name" value="METHYL-ACCEPTING CHEMOTAXIS PROTEIN I-RELATED"/>
    <property type="match status" value="1"/>
</dbReference>
<dbReference type="InterPro" id="IPR004089">
    <property type="entry name" value="MCPsignal_dom"/>
</dbReference>
<feature type="transmembrane region" description="Helical" evidence="4">
    <location>
        <begin position="188"/>
        <end position="208"/>
    </location>
</feature>
<sequence>MKRQLMLSFGGLALASLLVAGLASYGLDLANQRFRDYVDGVNERARTVANLGHAIKDRAVAARNLLLAATPADRIRQADAAAVAHREVVELLKRYNHLVSRATDMSDRGRAAAAELNRVEQSYAPVALGVVELGMKGEHEAALAKLNADCIPMLNALNKVLHEYEQIAEAAEKRQTEAAYDAMQRERALLFGAAGLALALAALIGWWIPRRLAASLGAEPAALSAAVGRVADGDLSQIVGADRAPAGSVLESLGRMQGSLVGLVGQIKEVAEGVASASGQIASGNQDLSGRTEQQASALQETAAQMHQMTDTVRSSAGGARQASELAGDAAQAAGLGGQVVGRVVGTMGEITQSSRRIAEIIGVIDGIAFQTNILALNAAVEAARAGEQGRGFAVVAGEVRTLAQRSAAAAKEIKALIDTSVARVDAGSQQAEEAGATMRDIVERVRKVTDLISEIHVATEQQTQGIEQVNQAVMSLDQGTQQNAALVEQSAAAAESLRQQAQQLTQLVSTFRTGQPA</sequence>
<dbReference type="CDD" id="cd11386">
    <property type="entry name" value="MCP_signal"/>
    <property type="match status" value="1"/>
</dbReference>
<dbReference type="PRINTS" id="PR00260">
    <property type="entry name" value="CHEMTRNSDUCR"/>
</dbReference>
<name>A0ABN6PXA4_9BURK</name>
<dbReference type="InterPro" id="IPR051310">
    <property type="entry name" value="MCP_chemotaxis"/>
</dbReference>
<evidence type="ECO:0000259" key="5">
    <source>
        <dbReference type="PROSITE" id="PS50111"/>
    </source>
</evidence>
<evidence type="ECO:0000256" key="3">
    <source>
        <dbReference type="PROSITE-ProRule" id="PRU00284"/>
    </source>
</evidence>
<dbReference type="InterPro" id="IPR004090">
    <property type="entry name" value="Chemotax_Me-accpt_rcpt"/>
</dbReference>
<organism evidence="6 7">
    <name type="scientific">Sphaerotilus microaerophilus</name>
    <dbReference type="NCBI Taxonomy" id="2914710"/>
    <lineage>
        <taxon>Bacteria</taxon>
        <taxon>Pseudomonadati</taxon>
        <taxon>Pseudomonadota</taxon>
        <taxon>Betaproteobacteria</taxon>
        <taxon>Burkholderiales</taxon>
        <taxon>Sphaerotilaceae</taxon>
        <taxon>Sphaerotilus</taxon>
    </lineage>
</organism>